<sequence length="77" mass="8592">MLHLRDIWKTKPFWIFIALMSLIVLGGNTAIASAGPNTLQQQQQAPTKFAQPSTPITNISTKYILMRQVDIASKHAE</sequence>
<gene>
    <name evidence="1" type="ORF">M3M36_02925</name>
</gene>
<proteinExistence type="predicted"/>
<dbReference type="EMBL" id="CP097122">
    <property type="protein sequence ID" value="USS92578.1"/>
    <property type="molecule type" value="Genomic_DNA"/>
</dbReference>
<evidence type="ECO:0000313" key="1">
    <source>
        <dbReference type="EMBL" id="USS92578.1"/>
    </source>
</evidence>
<protein>
    <submittedName>
        <fullName evidence="1">Uncharacterized protein</fullName>
    </submittedName>
</protein>
<dbReference type="RefSeq" id="WP_252774348.1">
    <property type="nucleotide sequence ID" value="NZ_CP097122.1"/>
</dbReference>
<reference evidence="1" key="1">
    <citation type="submission" date="2022-05" db="EMBL/GenBank/DDBJ databases">
        <authorList>
            <person name="Oliphant S.A."/>
            <person name="Watson-Haigh N.S."/>
            <person name="Sumby K.M."/>
            <person name="Gardner J.M."/>
            <person name="Jiranek V."/>
        </authorList>
    </citation>
    <scope>NUCLEOTIDE SEQUENCE</scope>
    <source>
        <strain evidence="1">KI3_B9</strain>
    </source>
</reference>
<keyword evidence="2" id="KW-1185">Reference proteome</keyword>
<organism evidence="1 2">
    <name type="scientific">Fructobacillus americanaquae</name>
    <dbReference type="NCBI Taxonomy" id="2940302"/>
    <lineage>
        <taxon>Bacteria</taxon>
        <taxon>Bacillati</taxon>
        <taxon>Bacillota</taxon>
        <taxon>Bacilli</taxon>
        <taxon>Lactobacillales</taxon>
        <taxon>Lactobacillaceae</taxon>
        <taxon>Fructobacillus</taxon>
    </lineage>
</organism>
<dbReference type="Proteomes" id="UP001056093">
    <property type="component" value="Chromosome"/>
</dbReference>
<accession>A0ABY5C422</accession>
<name>A0ABY5C422_9LACO</name>
<evidence type="ECO:0000313" key="2">
    <source>
        <dbReference type="Proteomes" id="UP001056093"/>
    </source>
</evidence>